<organism evidence="1 2">
    <name type="scientific">Symbiodinium necroappetens</name>
    <dbReference type="NCBI Taxonomy" id="1628268"/>
    <lineage>
        <taxon>Eukaryota</taxon>
        <taxon>Sar</taxon>
        <taxon>Alveolata</taxon>
        <taxon>Dinophyceae</taxon>
        <taxon>Suessiales</taxon>
        <taxon>Symbiodiniaceae</taxon>
        <taxon>Symbiodinium</taxon>
    </lineage>
</organism>
<evidence type="ECO:0000313" key="2">
    <source>
        <dbReference type="Proteomes" id="UP000601435"/>
    </source>
</evidence>
<comment type="caution">
    <text evidence="1">The sequence shown here is derived from an EMBL/GenBank/DDBJ whole genome shotgun (WGS) entry which is preliminary data.</text>
</comment>
<gene>
    <name evidence="1" type="primary">grsT</name>
    <name evidence="1" type="ORF">SNEC2469_LOCUS33130</name>
</gene>
<dbReference type="OrthoDB" id="431850at2759"/>
<protein>
    <submittedName>
        <fullName evidence="1">GrsT protein</fullName>
    </submittedName>
</protein>
<dbReference type="AlphaFoldDB" id="A0A813C231"/>
<feature type="non-terminal residue" evidence="1">
    <location>
        <position position="162"/>
    </location>
</feature>
<reference evidence="1" key="1">
    <citation type="submission" date="2021-02" db="EMBL/GenBank/DDBJ databases">
        <authorList>
            <person name="Dougan E. K."/>
            <person name="Rhodes N."/>
            <person name="Thang M."/>
            <person name="Chan C."/>
        </authorList>
    </citation>
    <scope>NUCLEOTIDE SEQUENCE</scope>
</reference>
<keyword evidence="2" id="KW-1185">Reference proteome</keyword>
<evidence type="ECO:0000313" key="1">
    <source>
        <dbReference type="EMBL" id="CAE7938373.1"/>
    </source>
</evidence>
<sequence length="162" mass="19042">SEWVVARHVDLSTRRKTAFRKTALRGTIAPSMYHDFRELWTEELWDRSFGTSSISVYESKADLYDWQRWEKPYVVVWLHGMHQGPIDASTLRKLQRRLWRRVIFVVPTNPEPQRGMLFSWGCTFTKAQNKQVGVPGCCKSFIAFRRVLIWLERAVYGTLGGF</sequence>
<proteinExistence type="predicted"/>
<dbReference type="Proteomes" id="UP000601435">
    <property type="component" value="Unassembled WGS sequence"/>
</dbReference>
<accession>A0A813C231</accession>
<dbReference type="EMBL" id="CAJNJA010086230">
    <property type="protein sequence ID" value="CAE7938373.1"/>
    <property type="molecule type" value="Genomic_DNA"/>
</dbReference>
<name>A0A813C231_9DINO</name>